<dbReference type="AlphaFoldDB" id="A0A0X3AT88"/>
<evidence type="ECO:0000313" key="1">
    <source>
        <dbReference type="EMBL" id="CVK17098.1"/>
    </source>
</evidence>
<keyword evidence="2" id="KW-1185">Reference proteome</keyword>
<accession>A0A0X3AT88</accession>
<gene>
    <name evidence="1" type="ORF">Ga0061079_11564</name>
</gene>
<dbReference type="EMBL" id="FCOR01000015">
    <property type="protein sequence ID" value="CVK17098.1"/>
    <property type="molecule type" value="Genomic_DNA"/>
</dbReference>
<name>A0A0X3AT88_9FLAO</name>
<feature type="non-terminal residue" evidence="1">
    <location>
        <position position="1"/>
    </location>
</feature>
<reference evidence="1 2" key="1">
    <citation type="submission" date="2016-01" db="EMBL/GenBank/DDBJ databases">
        <authorList>
            <person name="McClelland M."/>
            <person name="Jain A."/>
            <person name="Saraogi P."/>
            <person name="Mendelson R."/>
            <person name="Westerman R."/>
            <person name="SanMiguel P."/>
            <person name="Csonka L."/>
        </authorList>
    </citation>
    <scope>NUCLEOTIDE SEQUENCE [LARGE SCALE GENOMIC DNA]</scope>
    <source>
        <strain evidence="1 2">R-53146</strain>
    </source>
</reference>
<protein>
    <submittedName>
        <fullName evidence="1">Uncharacterized protein</fullName>
    </submittedName>
</protein>
<organism evidence="1 2">
    <name type="scientific">Apibacter mensalis</name>
    <dbReference type="NCBI Taxonomy" id="1586267"/>
    <lineage>
        <taxon>Bacteria</taxon>
        <taxon>Pseudomonadati</taxon>
        <taxon>Bacteroidota</taxon>
        <taxon>Flavobacteriia</taxon>
        <taxon>Flavobacteriales</taxon>
        <taxon>Weeksellaceae</taxon>
        <taxon>Apibacter</taxon>
    </lineage>
</organism>
<sequence length="103" mass="12163">KEQFICLYATQQEIENSFQEDSLTNGEISKLFDNIQILPIEDYQIIIEPNNRIVKLRQKNKNNNFIDGIKFIAIDKEDKKEINGSYLFRFHIPEGSDELEVIR</sequence>
<dbReference type="RefSeq" id="WP_167336883.1">
    <property type="nucleotide sequence ID" value="NZ_FCOR01000015.1"/>
</dbReference>
<evidence type="ECO:0000313" key="2">
    <source>
        <dbReference type="Proteomes" id="UP000182761"/>
    </source>
</evidence>
<dbReference type="Proteomes" id="UP000182761">
    <property type="component" value="Unassembled WGS sequence"/>
</dbReference>
<proteinExistence type="predicted"/>